<dbReference type="Proteomes" id="UP000190857">
    <property type="component" value="Unassembled WGS sequence"/>
</dbReference>
<feature type="active site" description="Proton acceptor" evidence="4">
    <location>
        <position position="74"/>
    </location>
</feature>
<evidence type="ECO:0000256" key="6">
    <source>
        <dbReference type="RuleBase" id="RU361187"/>
    </source>
</evidence>
<feature type="site" description="Important for catalytic activity, responsible for pKa modulation of the active site Glu and correct orientation of both the proton donor and substrate" evidence="5">
    <location>
        <position position="187"/>
    </location>
</feature>
<comment type="similarity">
    <text evidence="1 6">Belongs to the glycosyl hydrolase 43 family.</text>
</comment>
<dbReference type="Gene3D" id="2.115.10.20">
    <property type="entry name" value="Glycosyl hydrolase domain, family 43"/>
    <property type="match status" value="1"/>
</dbReference>
<name>A0A1T5KW87_9MICO</name>
<keyword evidence="3 6" id="KW-0326">Glycosidase</keyword>
<dbReference type="PANTHER" id="PTHR42812:SF5">
    <property type="entry name" value="ENDO-ARABINASE"/>
    <property type="match status" value="1"/>
</dbReference>
<dbReference type="InterPro" id="IPR006710">
    <property type="entry name" value="Glyco_hydro_43"/>
</dbReference>
<sequence>MRERGARAGARAGSGIGATRRADARAISALAVLAAGALALTACSGAGSGDGSGGDTEAPASATPAFAIDQDFPDPDVLRVGDTYYAYATNSPAANLQYATSTDLETWQVAGDDAFPDLPAWADEGRTWAPDVTELADGRFALYFTAQDAESGQQCIGAATADAPTGPFVGASDTPLLCPLDEGGAIDASSFTDTDGARYLVWKNDGNCCGLDTWLQLSPLGADGVTLAGEPTRLLQQTEAWEGSLIEAPVIVKHDDSYVLFYSANDYGGEAYATGYATATALAGPYTKADGPLLTTEITDDAYVGPGGQDVVAGPDGKDRIFFHSWDPAIVYRGMNVLPLSWNGSTPVVDLP</sequence>
<evidence type="ECO:0000256" key="7">
    <source>
        <dbReference type="SAM" id="MobiDB-lite"/>
    </source>
</evidence>
<protein>
    <submittedName>
        <fullName evidence="8">Glycosyl hydrolases family 43</fullName>
    </submittedName>
</protein>
<evidence type="ECO:0000313" key="9">
    <source>
        <dbReference type="Proteomes" id="UP000190857"/>
    </source>
</evidence>
<organism evidence="8 9">
    <name type="scientific">Okibacterium fritillariae</name>
    <dbReference type="NCBI Taxonomy" id="123320"/>
    <lineage>
        <taxon>Bacteria</taxon>
        <taxon>Bacillati</taxon>
        <taxon>Actinomycetota</taxon>
        <taxon>Actinomycetes</taxon>
        <taxon>Micrococcales</taxon>
        <taxon>Microbacteriaceae</taxon>
        <taxon>Okibacterium</taxon>
    </lineage>
</organism>
<evidence type="ECO:0000256" key="3">
    <source>
        <dbReference type="ARBA" id="ARBA00023295"/>
    </source>
</evidence>
<evidence type="ECO:0000256" key="1">
    <source>
        <dbReference type="ARBA" id="ARBA00009865"/>
    </source>
</evidence>
<dbReference type="Pfam" id="PF04616">
    <property type="entry name" value="Glyco_hydro_43"/>
    <property type="match status" value="1"/>
</dbReference>
<proteinExistence type="inferred from homology"/>
<dbReference type="RefSeq" id="WP_079728596.1">
    <property type="nucleotide sequence ID" value="NZ_FUZP01000003.1"/>
</dbReference>
<keyword evidence="9" id="KW-1185">Reference proteome</keyword>
<evidence type="ECO:0000256" key="2">
    <source>
        <dbReference type="ARBA" id="ARBA00022801"/>
    </source>
</evidence>
<evidence type="ECO:0000256" key="4">
    <source>
        <dbReference type="PIRSR" id="PIRSR606710-1"/>
    </source>
</evidence>
<accession>A0A1T5KW87</accession>
<dbReference type="GO" id="GO:0005975">
    <property type="term" value="P:carbohydrate metabolic process"/>
    <property type="evidence" value="ECO:0007669"/>
    <property type="project" value="InterPro"/>
</dbReference>
<dbReference type="SUPFAM" id="SSF75005">
    <property type="entry name" value="Arabinanase/levansucrase/invertase"/>
    <property type="match status" value="1"/>
</dbReference>
<dbReference type="GO" id="GO:0004553">
    <property type="term" value="F:hydrolase activity, hydrolyzing O-glycosyl compounds"/>
    <property type="evidence" value="ECO:0007669"/>
    <property type="project" value="InterPro"/>
</dbReference>
<dbReference type="InterPro" id="IPR051795">
    <property type="entry name" value="Glycosyl_Hydrlase_43"/>
</dbReference>
<dbReference type="AlphaFoldDB" id="A0A1T5KW87"/>
<dbReference type="OrthoDB" id="9801455at2"/>
<keyword evidence="2 6" id="KW-0378">Hydrolase</keyword>
<dbReference type="InterPro" id="IPR023296">
    <property type="entry name" value="Glyco_hydro_beta-prop_sf"/>
</dbReference>
<evidence type="ECO:0000256" key="5">
    <source>
        <dbReference type="PIRSR" id="PIRSR606710-2"/>
    </source>
</evidence>
<feature type="active site" description="Proton donor" evidence="4">
    <location>
        <position position="247"/>
    </location>
</feature>
<gene>
    <name evidence="8" type="ORF">SAMN06309945_2566</name>
</gene>
<dbReference type="EMBL" id="FUZP01000003">
    <property type="protein sequence ID" value="SKC67931.1"/>
    <property type="molecule type" value="Genomic_DNA"/>
</dbReference>
<evidence type="ECO:0000313" key="8">
    <source>
        <dbReference type="EMBL" id="SKC67931.1"/>
    </source>
</evidence>
<dbReference type="PANTHER" id="PTHR42812">
    <property type="entry name" value="BETA-XYLOSIDASE"/>
    <property type="match status" value="1"/>
</dbReference>
<dbReference type="STRING" id="123320.SAMN06309945_2566"/>
<dbReference type="CDD" id="cd08999">
    <property type="entry name" value="GH43_ABN-like"/>
    <property type="match status" value="1"/>
</dbReference>
<feature type="region of interest" description="Disordered" evidence="7">
    <location>
        <begin position="46"/>
        <end position="68"/>
    </location>
</feature>
<reference evidence="8 9" key="1">
    <citation type="submission" date="2017-02" db="EMBL/GenBank/DDBJ databases">
        <authorList>
            <person name="Peterson S.W."/>
        </authorList>
    </citation>
    <scope>NUCLEOTIDE SEQUENCE [LARGE SCALE GENOMIC DNA]</scope>
    <source>
        <strain evidence="8 9">VKM Ac-2059</strain>
    </source>
</reference>